<reference evidence="8 9" key="2">
    <citation type="journal article" date="2010" name="Stand. Genomic Sci.">
        <title>Complete genome sequence of Sebaldella termitidis type strain (NCTC 11300).</title>
        <authorList>
            <person name="Harmon-Smith M."/>
            <person name="Celia L."/>
            <person name="Chertkov O."/>
            <person name="Lapidus A."/>
            <person name="Copeland A."/>
            <person name="Glavina Del Rio T."/>
            <person name="Nolan M."/>
            <person name="Lucas S."/>
            <person name="Tice H."/>
            <person name="Cheng J.F."/>
            <person name="Han C."/>
            <person name="Detter J.C."/>
            <person name="Bruce D."/>
            <person name="Goodwin L."/>
            <person name="Pitluck S."/>
            <person name="Pati A."/>
            <person name="Liolios K."/>
            <person name="Ivanova N."/>
            <person name="Mavromatis K."/>
            <person name="Mikhailova N."/>
            <person name="Chen A."/>
            <person name="Palaniappan K."/>
            <person name="Land M."/>
            <person name="Hauser L."/>
            <person name="Chang Y.J."/>
            <person name="Jeffries C.D."/>
            <person name="Brettin T."/>
            <person name="Goker M."/>
            <person name="Beck B."/>
            <person name="Bristow J."/>
            <person name="Eisen J.A."/>
            <person name="Markowitz V."/>
            <person name="Hugenholtz P."/>
            <person name="Kyrpides N.C."/>
            <person name="Klenk H.P."/>
            <person name="Chen F."/>
        </authorList>
    </citation>
    <scope>NUCLEOTIDE SEQUENCE [LARGE SCALE GENOMIC DNA]</scope>
    <source>
        <strain evidence="9">ATCC 33386 / NCTC 11300</strain>
    </source>
</reference>
<keyword evidence="3" id="KW-0732">Signal</keyword>
<dbReference type="STRING" id="526218.Sterm_1551"/>
<dbReference type="Proteomes" id="UP000000845">
    <property type="component" value="Chromosome"/>
</dbReference>
<dbReference type="PROSITE" id="PS51704">
    <property type="entry name" value="GP_PDE"/>
    <property type="match status" value="1"/>
</dbReference>
<dbReference type="CDD" id="cd08600">
    <property type="entry name" value="GDPD_EcGlpQ_like"/>
    <property type="match status" value="1"/>
</dbReference>
<dbReference type="PANTHER" id="PTHR43620">
    <property type="entry name" value="GLYCEROPHOSPHORYL DIESTER PHOSPHODIESTERASE"/>
    <property type="match status" value="1"/>
</dbReference>
<dbReference type="EC" id="3.1.4.46" evidence="2"/>
<sequence>MKKILTVMILFSITVFGNAVVIAHRGNSGEYPENTLESFNSAKYFADYLEQDLQMTKDDKLVVFHDTVLDNVTNVKQVFPKERARKNGSYYVIDFTMDELKTLQVTNRYFILWKFKFEQFKNRKYSTDDTAKIASFEEVLDLVEEYNKENNTRLGIYPELKDVWFYKSEGKDTTVALFDILKKYSYDNKQDEIFIQSYDSAELQRVKNIINPEYNVNYKLVQLIPKRKSGDIKVFRDGKKEKYDYKYFYTKNGLDEIRQYADAIGPDKSLIHGNKSKEDYYKYAKEIGFLVHAYTFNIERVGKGFKSYQDEVKYYRDVLKVDGYFTDYPAVETK</sequence>
<dbReference type="SUPFAM" id="SSF51695">
    <property type="entry name" value="PLC-like phosphodiesterases"/>
    <property type="match status" value="1"/>
</dbReference>
<feature type="domain" description="GP-PDE" evidence="7">
    <location>
        <begin position="19"/>
        <end position="334"/>
    </location>
</feature>
<dbReference type="Gene3D" id="3.20.20.190">
    <property type="entry name" value="Phosphatidylinositol (PI) phosphodiesterase"/>
    <property type="match status" value="1"/>
</dbReference>
<dbReference type="EMBL" id="CP001739">
    <property type="protein sequence ID" value="ACZ08410.1"/>
    <property type="molecule type" value="Genomic_DNA"/>
</dbReference>
<evidence type="ECO:0000256" key="5">
    <source>
        <dbReference type="ARBA" id="ARBA00022801"/>
    </source>
</evidence>
<dbReference type="AlphaFoldDB" id="D1AI26"/>
<keyword evidence="5" id="KW-0378">Hydrolase</keyword>
<evidence type="ECO:0000256" key="1">
    <source>
        <dbReference type="ARBA" id="ARBA00007277"/>
    </source>
</evidence>
<dbReference type="KEGG" id="str:Sterm_1551"/>
<dbReference type="HOGENOM" id="CLU_030226_1_0_0"/>
<reference evidence="9" key="1">
    <citation type="submission" date="2009-09" db="EMBL/GenBank/DDBJ databases">
        <title>The complete chromosome of Sebaldella termitidis ATCC 33386.</title>
        <authorList>
            <consortium name="US DOE Joint Genome Institute (JGI-PGF)"/>
            <person name="Lucas S."/>
            <person name="Copeland A."/>
            <person name="Lapidus A."/>
            <person name="Glavina del Rio T."/>
            <person name="Dalin E."/>
            <person name="Tice H."/>
            <person name="Bruce D."/>
            <person name="Goodwin L."/>
            <person name="Pitluck S."/>
            <person name="Kyrpides N."/>
            <person name="Mavromatis K."/>
            <person name="Ivanova N."/>
            <person name="Mikhailova N."/>
            <person name="Sims D."/>
            <person name="Meincke L."/>
            <person name="Brettin T."/>
            <person name="Detter J.C."/>
            <person name="Han C."/>
            <person name="Larimer F."/>
            <person name="Land M."/>
            <person name="Hauser L."/>
            <person name="Markowitz V."/>
            <person name="Cheng J.F."/>
            <person name="Hugenholtz P."/>
            <person name="Woyke T."/>
            <person name="Wu D."/>
            <person name="Eisen J.A."/>
        </authorList>
    </citation>
    <scope>NUCLEOTIDE SEQUENCE [LARGE SCALE GENOMIC DNA]</scope>
    <source>
        <strain evidence="9">ATCC 33386 / NCTC 11300</strain>
    </source>
</reference>
<dbReference type="RefSeq" id="WP_012861006.1">
    <property type="nucleotide sequence ID" value="NC_013517.1"/>
</dbReference>
<evidence type="ECO:0000256" key="4">
    <source>
        <dbReference type="ARBA" id="ARBA00022798"/>
    </source>
</evidence>
<dbReference type="InterPro" id="IPR030395">
    <property type="entry name" value="GP_PDE_dom"/>
</dbReference>
<dbReference type="GO" id="GO:0042597">
    <property type="term" value="C:periplasmic space"/>
    <property type="evidence" value="ECO:0007669"/>
    <property type="project" value="TreeGrafter"/>
</dbReference>
<dbReference type="GO" id="GO:0008889">
    <property type="term" value="F:glycerophosphodiester phosphodiesterase activity"/>
    <property type="evidence" value="ECO:0007669"/>
    <property type="project" value="UniProtKB-EC"/>
</dbReference>
<dbReference type="PANTHER" id="PTHR43620:SF7">
    <property type="entry name" value="GLYCEROPHOSPHODIESTER PHOSPHODIESTERASE GDPD5-RELATED"/>
    <property type="match status" value="1"/>
</dbReference>
<protein>
    <recommendedName>
        <fullName evidence="2">glycerophosphodiester phosphodiesterase</fullName>
        <ecNumber evidence="2">3.1.4.46</ecNumber>
    </recommendedName>
</protein>
<evidence type="ECO:0000313" key="8">
    <source>
        <dbReference type="EMBL" id="ACZ08410.1"/>
    </source>
</evidence>
<gene>
    <name evidence="8" type="ordered locus">Sterm_1551</name>
</gene>
<dbReference type="GO" id="GO:0006071">
    <property type="term" value="P:glycerol metabolic process"/>
    <property type="evidence" value="ECO:0007669"/>
    <property type="project" value="UniProtKB-KW"/>
</dbReference>
<organism evidence="8 9">
    <name type="scientific">Sebaldella termitidis (strain ATCC 33386 / NCTC 11300)</name>
    <dbReference type="NCBI Taxonomy" id="526218"/>
    <lineage>
        <taxon>Bacteria</taxon>
        <taxon>Fusobacteriati</taxon>
        <taxon>Fusobacteriota</taxon>
        <taxon>Fusobacteriia</taxon>
        <taxon>Fusobacteriales</taxon>
        <taxon>Leptotrichiaceae</taxon>
        <taxon>Sebaldella</taxon>
    </lineage>
</organism>
<evidence type="ECO:0000256" key="3">
    <source>
        <dbReference type="ARBA" id="ARBA00022729"/>
    </source>
</evidence>
<dbReference type="Pfam" id="PF03009">
    <property type="entry name" value="GDPD"/>
    <property type="match status" value="1"/>
</dbReference>
<dbReference type="NCBIfam" id="NF008354">
    <property type="entry name" value="PRK11143.1"/>
    <property type="match status" value="1"/>
</dbReference>
<evidence type="ECO:0000256" key="6">
    <source>
        <dbReference type="ARBA" id="ARBA00047512"/>
    </source>
</evidence>
<keyword evidence="4" id="KW-0319">Glycerol metabolism</keyword>
<name>D1AI26_SEBTE</name>
<dbReference type="GO" id="GO:0006629">
    <property type="term" value="P:lipid metabolic process"/>
    <property type="evidence" value="ECO:0007669"/>
    <property type="project" value="InterPro"/>
</dbReference>
<evidence type="ECO:0000259" key="7">
    <source>
        <dbReference type="PROSITE" id="PS51704"/>
    </source>
</evidence>
<evidence type="ECO:0000256" key="2">
    <source>
        <dbReference type="ARBA" id="ARBA00012247"/>
    </source>
</evidence>
<evidence type="ECO:0000313" key="9">
    <source>
        <dbReference type="Proteomes" id="UP000000845"/>
    </source>
</evidence>
<comment type="similarity">
    <text evidence="1">Belongs to the glycerophosphoryl diester phosphodiesterase family.</text>
</comment>
<proteinExistence type="inferred from homology"/>
<dbReference type="eggNOG" id="COG0584">
    <property type="taxonomic scope" value="Bacteria"/>
</dbReference>
<accession>D1AI26</accession>
<dbReference type="InterPro" id="IPR017946">
    <property type="entry name" value="PLC-like_Pdiesterase_TIM-brl"/>
</dbReference>
<comment type="catalytic activity">
    <reaction evidence="6">
        <text>a sn-glycero-3-phosphodiester + H2O = an alcohol + sn-glycerol 3-phosphate + H(+)</text>
        <dbReference type="Rhea" id="RHEA:12969"/>
        <dbReference type="ChEBI" id="CHEBI:15377"/>
        <dbReference type="ChEBI" id="CHEBI:15378"/>
        <dbReference type="ChEBI" id="CHEBI:30879"/>
        <dbReference type="ChEBI" id="CHEBI:57597"/>
        <dbReference type="ChEBI" id="CHEBI:83408"/>
        <dbReference type="EC" id="3.1.4.46"/>
    </reaction>
</comment>
<keyword evidence="9" id="KW-1185">Reference proteome</keyword>